<evidence type="ECO:0000313" key="2">
    <source>
        <dbReference type="EMBL" id="POM78101.1"/>
    </source>
</evidence>
<dbReference type="PANTHER" id="PTHR46564">
    <property type="entry name" value="TRANSPOSASE"/>
    <property type="match status" value="1"/>
</dbReference>
<protein>
    <submittedName>
        <fullName evidence="2">Tc1-mariner class Transposase</fullName>
    </submittedName>
</protein>
<organism evidence="2 3">
    <name type="scientific">Phytophthora palmivora</name>
    <dbReference type="NCBI Taxonomy" id="4796"/>
    <lineage>
        <taxon>Eukaryota</taxon>
        <taxon>Sar</taxon>
        <taxon>Stramenopiles</taxon>
        <taxon>Oomycota</taxon>
        <taxon>Peronosporomycetes</taxon>
        <taxon>Peronosporales</taxon>
        <taxon>Peronosporaceae</taxon>
        <taxon>Phytophthora</taxon>
    </lineage>
</organism>
<accession>A0A2P4YJY9</accession>
<dbReference type="EMBL" id="NCKW01002161">
    <property type="protein sequence ID" value="POM78101.1"/>
    <property type="molecule type" value="Genomic_DNA"/>
</dbReference>
<comment type="caution">
    <text evidence="2">The sequence shown here is derived from an EMBL/GenBank/DDBJ whole genome shotgun (WGS) entry which is preliminary data.</text>
</comment>
<dbReference type="InterPro" id="IPR038717">
    <property type="entry name" value="Tc1-like_DDE_dom"/>
</dbReference>
<sequence>MDRLKQRYCSIFVDATFSCVRTLFYQLVVVMMYDLISDYIFQFVSMIKAVKDQFQPTEDWHTILTSSIDFPTGMVLETTPPDSSRAIQAHTNQLPNLHTEYKLDIRGERAIVRVPFARGERVSILAACDVNGFVAWRTTRGTFTRLAFNRAFVESVHLRLNPWPIPRSIVVLDNACIHMYPGLEAAIHSVGAVLLFLPPYCPQFNPIEIMFGQLKRCNRGEAEVE</sequence>
<dbReference type="AlphaFoldDB" id="A0A2P4YJY9"/>
<dbReference type="PANTHER" id="PTHR46564:SF1">
    <property type="entry name" value="TRANSPOSASE"/>
    <property type="match status" value="1"/>
</dbReference>
<keyword evidence="3" id="KW-1185">Reference proteome</keyword>
<dbReference type="InterPro" id="IPR036397">
    <property type="entry name" value="RNaseH_sf"/>
</dbReference>
<gene>
    <name evidence="2" type="ORF">PHPALM_4416</name>
</gene>
<evidence type="ECO:0000313" key="3">
    <source>
        <dbReference type="Proteomes" id="UP000237271"/>
    </source>
</evidence>
<dbReference type="Gene3D" id="3.30.420.10">
    <property type="entry name" value="Ribonuclease H-like superfamily/Ribonuclease H"/>
    <property type="match status" value="1"/>
</dbReference>
<dbReference type="Pfam" id="PF13358">
    <property type="entry name" value="DDE_3"/>
    <property type="match status" value="1"/>
</dbReference>
<dbReference type="Proteomes" id="UP000237271">
    <property type="component" value="Unassembled WGS sequence"/>
</dbReference>
<proteinExistence type="predicted"/>
<feature type="domain" description="Tc1-like transposase DDE" evidence="1">
    <location>
        <begin position="100"/>
        <end position="216"/>
    </location>
</feature>
<evidence type="ECO:0000259" key="1">
    <source>
        <dbReference type="Pfam" id="PF13358"/>
    </source>
</evidence>
<name>A0A2P4YJY9_9STRA</name>
<dbReference type="GO" id="GO:0003676">
    <property type="term" value="F:nucleic acid binding"/>
    <property type="evidence" value="ECO:0007669"/>
    <property type="project" value="InterPro"/>
</dbReference>
<dbReference type="OrthoDB" id="127242at2759"/>
<reference evidence="2 3" key="1">
    <citation type="journal article" date="2017" name="Genome Biol. Evol.">
        <title>Phytophthora megakarya and P. palmivora, closely related causal agents of cacao black pod rot, underwent increases in genome sizes and gene numbers by different mechanisms.</title>
        <authorList>
            <person name="Ali S.S."/>
            <person name="Shao J."/>
            <person name="Lary D.J."/>
            <person name="Kronmiller B."/>
            <person name="Shen D."/>
            <person name="Strem M.D."/>
            <person name="Amoako-Attah I."/>
            <person name="Akrofi A.Y."/>
            <person name="Begoude B.A."/>
            <person name="Ten Hoopen G.M."/>
            <person name="Coulibaly K."/>
            <person name="Kebe B.I."/>
            <person name="Melnick R.L."/>
            <person name="Guiltinan M.J."/>
            <person name="Tyler B.M."/>
            <person name="Meinhardt L.W."/>
            <person name="Bailey B.A."/>
        </authorList>
    </citation>
    <scope>NUCLEOTIDE SEQUENCE [LARGE SCALE GENOMIC DNA]</scope>
    <source>
        <strain evidence="3">sbr112.9</strain>
    </source>
</reference>